<keyword evidence="2" id="KW-1133">Transmembrane helix</keyword>
<dbReference type="InterPro" id="IPR036869">
    <property type="entry name" value="J_dom_sf"/>
</dbReference>
<dbReference type="InterPro" id="IPR007498">
    <property type="entry name" value="PqiA-like"/>
</dbReference>
<dbReference type="Gene3D" id="3.40.50.150">
    <property type="entry name" value="Vaccinia Virus protein VP39"/>
    <property type="match status" value="1"/>
</dbReference>
<dbReference type="Pfam" id="PF20064">
    <property type="entry name" value="DUF6463"/>
    <property type="match status" value="1"/>
</dbReference>
<feature type="domain" description="J" evidence="3">
    <location>
        <begin position="1053"/>
        <end position="1119"/>
    </location>
</feature>
<dbReference type="InterPro" id="IPR045590">
    <property type="entry name" value="DUF6463"/>
</dbReference>
<reference evidence="4 5" key="1">
    <citation type="submission" date="2016-02" db="EMBL/GenBank/DDBJ databases">
        <title>Genome analysis of coral dinoflagellate symbionts highlights evolutionary adaptations to a symbiotic lifestyle.</title>
        <authorList>
            <person name="Aranda M."/>
            <person name="Li Y."/>
            <person name="Liew Y.J."/>
            <person name="Baumgarten S."/>
            <person name="Simakov O."/>
            <person name="Wilson M."/>
            <person name="Piel J."/>
            <person name="Ashoor H."/>
            <person name="Bougouffa S."/>
            <person name="Bajic V.B."/>
            <person name="Ryu T."/>
            <person name="Ravasi T."/>
            <person name="Bayer T."/>
            <person name="Micklem G."/>
            <person name="Kim H."/>
            <person name="Bhak J."/>
            <person name="Lajeunesse T.C."/>
            <person name="Voolstra C.R."/>
        </authorList>
    </citation>
    <scope>NUCLEOTIDE SEQUENCE [LARGE SCALE GENOMIC DNA]</scope>
    <source>
        <strain evidence="4 5">CCMP2467</strain>
    </source>
</reference>
<feature type="transmembrane region" description="Helical" evidence="2">
    <location>
        <begin position="1479"/>
        <end position="1500"/>
    </location>
</feature>
<keyword evidence="2" id="KW-0812">Transmembrane</keyword>
<accession>A0A1Q9C5E5</accession>
<dbReference type="Pfam" id="PF00226">
    <property type="entry name" value="DnaJ"/>
    <property type="match status" value="1"/>
</dbReference>
<organism evidence="4 5">
    <name type="scientific">Symbiodinium microadriaticum</name>
    <name type="common">Dinoflagellate</name>
    <name type="synonym">Zooxanthella microadriatica</name>
    <dbReference type="NCBI Taxonomy" id="2951"/>
    <lineage>
        <taxon>Eukaryota</taxon>
        <taxon>Sar</taxon>
        <taxon>Alveolata</taxon>
        <taxon>Dinophyceae</taxon>
        <taxon>Suessiales</taxon>
        <taxon>Symbiodiniaceae</taxon>
        <taxon>Symbiodinium</taxon>
    </lineage>
</organism>
<feature type="transmembrane region" description="Helical" evidence="2">
    <location>
        <begin position="1731"/>
        <end position="1750"/>
    </location>
</feature>
<keyword evidence="5" id="KW-1185">Reference proteome</keyword>
<feature type="transmembrane region" description="Helical" evidence="2">
    <location>
        <begin position="1864"/>
        <end position="1887"/>
    </location>
</feature>
<dbReference type="SUPFAM" id="SSF46565">
    <property type="entry name" value="Chaperone J-domain"/>
    <property type="match status" value="1"/>
</dbReference>
<feature type="compositionally biased region" description="Basic residues" evidence="1">
    <location>
        <begin position="2486"/>
        <end position="2495"/>
    </location>
</feature>
<dbReference type="InterPro" id="IPR013783">
    <property type="entry name" value="Ig-like_fold"/>
</dbReference>
<dbReference type="InterPro" id="IPR002909">
    <property type="entry name" value="IPT_dom"/>
</dbReference>
<evidence type="ECO:0000259" key="3">
    <source>
        <dbReference type="PROSITE" id="PS50076"/>
    </source>
</evidence>
<proteinExistence type="predicted"/>
<gene>
    <name evidence="4" type="primary">dnaJ</name>
    <name evidence="4" type="ORF">AK812_SmicGene41749</name>
</gene>
<name>A0A1Q9C5E5_SYMMI</name>
<feature type="compositionally biased region" description="Polar residues" evidence="1">
    <location>
        <begin position="1031"/>
        <end position="1041"/>
    </location>
</feature>
<dbReference type="Gene3D" id="2.60.40.10">
    <property type="entry name" value="Immunoglobulins"/>
    <property type="match status" value="1"/>
</dbReference>
<dbReference type="SMART" id="SM00271">
    <property type="entry name" value="DnaJ"/>
    <property type="match status" value="1"/>
</dbReference>
<evidence type="ECO:0000313" key="4">
    <source>
        <dbReference type="EMBL" id="OLP78116.1"/>
    </source>
</evidence>
<feature type="transmembrane region" description="Helical" evidence="2">
    <location>
        <begin position="1592"/>
        <end position="1613"/>
    </location>
</feature>
<feature type="transmembrane region" description="Helical" evidence="2">
    <location>
        <begin position="1512"/>
        <end position="1544"/>
    </location>
</feature>
<dbReference type="SUPFAM" id="SSF81296">
    <property type="entry name" value="E set domains"/>
    <property type="match status" value="1"/>
</dbReference>
<dbReference type="Gene3D" id="1.10.287.110">
    <property type="entry name" value="DnaJ domain"/>
    <property type="match status" value="1"/>
</dbReference>
<dbReference type="SUPFAM" id="SSF53335">
    <property type="entry name" value="S-adenosyl-L-methionine-dependent methyltransferases"/>
    <property type="match status" value="1"/>
</dbReference>
<feature type="transmembrane region" description="Helical" evidence="2">
    <location>
        <begin position="1899"/>
        <end position="1917"/>
    </location>
</feature>
<protein>
    <submittedName>
        <fullName evidence="4">Chaperone protein DnaJ</fullName>
    </submittedName>
</protein>
<evidence type="ECO:0000256" key="1">
    <source>
        <dbReference type="SAM" id="MobiDB-lite"/>
    </source>
</evidence>
<dbReference type="InterPro" id="IPR050817">
    <property type="entry name" value="DjlA_DnaK_co-chaperone"/>
</dbReference>
<feature type="region of interest" description="Disordered" evidence="1">
    <location>
        <begin position="2465"/>
        <end position="2520"/>
    </location>
</feature>
<dbReference type="PANTHER" id="PTHR24074">
    <property type="entry name" value="CO-CHAPERONE PROTEIN DJLA"/>
    <property type="match status" value="1"/>
</dbReference>
<dbReference type="Proteomes" id="UP000186817">
    <property type="component" value="Unassembled WGS sequence"/>
</dbReference>
<sequence length="2596" mass="280279">MRLLLCSRTREYRRVAATVALPSRWLVEFGCHEGMTTALLAERTPLLLGIDRSSHAVRAAASRFPKLRFGVADALDSGMHELEKHLRRHGAALSDVTSCFLDLGGDARLSTILYALANLQRLESLRLLVVKSEEMVRLKKNTDMLARTISGEITAAIIEATLKQRVDPPDVVRKKAGENVHGGGAWGGDSLQVLEGKPGDSAGPGHYDVSQAKGIANGARGPGHYVAKAFGKETEKPIYSSFASQPFKRATLRELHPEPELQYFGSTAERFPEGEAVVLASQTPGPGQYGDVDYRKKAKVNPDIYLVIVTNISMVGTIPGFEEFRLAEWKALPGPEAELCLGRVLAARKEAKTKRMECPLRAQLLQTLFQTMLTCITNLKDNAGQTQAAQALTVDSSRQPLDFQELLILLSAMAQAVRRKDVVHRFNATHQLAAEQRGTARFMLEIGLRAEGVADVWKGLEALQGLAALQIVGMQLRRDGLRRSNLAEDVQRNKFWGTDDGKVAKQHCRFPKCIERDAYILILARSDGKTSGRTGTVSILGSTGSSMEARRGIADPKKGQEPGPGAYYEGVPGEASQGSDPGSEPRRVRKVFPPSSFFRSTVPKERREGSFLYGPGDKTIFLSVFPCGAPCTKDIMVAQYQKDGQVQPEESQSHRYKLSDVTGGKVKGTFNRVAVEAYPASGKPKGLGFESQTRRFGAKGGEAYFINLTSPVKMCLRGFTVFAFDLCPLSLDFRGFMAMIPDGQRGGCLWAAVLAAAVTLVSAGVKGFGIVFSVEPLQGSTAGGTELHIAGAGFAYVSEVLIGGKPCHIFEPSVKDGEMTVYSPALPELRAGYDVEVVYTSGHIATLRTDKFRTYDRVTPSVTYLPTRATQVIHNVTWEGSLLKQLELNMQEIFEDTGEKRNATEIMHAYLGSGLEVLSDKGGREEFRCDILETPTMFDGVCEVSAGTPAGYYNFTYVLQDAKTGEGYGRNSWEVRLGRWEDGSHLEWVGSLREEQPADCFLTDGHGVETAGDRHEQSRLLGQPASEKTKQSNVEKSQRNAMTAPTLRRALPDYYAALEIHEDADEATIKKAYRRLVLQWHPDRNPADRETAEEKIRLLNTAYEIVTNPIKRETYDLQRAASSRKRKAQAKPRSAPRVEIPKEFMMQPVGHPESFIRGLGRRVVVHSRGDAPDADFKTFFTGTKLALWWLPEVNNMCRIRGLGSKARGDKRGAAAGRAGGLNIAFDPQKAKTAGAAGSEVRLAPANKGQKVDSVNFVTKASPICEGALRFETASQRGHYLAYFPPTFLRVVPFLEEAEDRVLDFIFVDFQSMFKFINLDEVLEPVFSAEEPGAWIDLSKLQEDEAVKSHFKEVMGKPVWDAEDFQAYFEGHWSTFEYKPQEKLVRLRHSWPSCGTFKCCPTPSRSYGASGVAMICDLLCPGVQLQIYAALQLAVALSSQEFRDPLMQCLHQGLLGSMPAPDLLIMQDVTQRAAFFQRSAAFWTSCSVCLTAILGNLLSAFRRKSGQDVPASVAAGWLLLCIAGAGMMPCSLFWLGLAIGLWMLIMRQRVSSDEASSDEDPKLSPETDLRLLSDDQAFGNVALDSHHGDSSKFVISMKTLLCLIALTAAYAFLIPGIVTKMFSAKAVVGASVVLDVEKSTLGLIVMLFQNGMLLPALIILGYSVLMPFAKLVVFISYAHPALRIRGLSSPGAVRAVQKISKWATVDVFTAGTICGLFCQPHLYLEIKLHDGFYYFMSYCVLSVVGALLIPLPADHNAESEDVHEDSDSGATAGLCALSLVAGVLAVGTVAGLALLPLMKVTFPMIGLDARMSIILLIASLWDHGFAGAAVCFALLLLLVPAVDVALCSVAFFGGCNPVPATLRSWFRDFAMLDVYALACVVVLSAVTALNNDLHLRLLPAGWVLCSLTVPWVVFSWAVKEDGGTIRSSQRPKHERLAKQLRATPKAAEVVAAVTQTEEGELKRMPVGALARALTSLASVPASGSCDGEDATAAQIRLLAALREVNKNEEEAVDIPAPELLQSAEKVLDLGGDDPDETVLVQRTAAARVLAGKALKGAVSQGGLAEAGFSLMDVPRLLALPGAAGRDVLLATSCVELLAAGSLQQQRDVLRIATARSSTNTAAAAGTAILKTLSGQGGPEDHVAATDACVETVREVAQAGVRLPAAAALLRRMSTTAKPVKLAEALLVLAQKAGPGQADDLQAVAEILASKDSFHDFTPELLLEAALLSSKHDFLEPLSPGTAAAAASILEKLRLDDLVKLLLAVARRRGGLPAEVKDTLRVAAETVLKPQLGQLGSEDLAGLVLATLGHGWTELREAVAQELLRRLPAFPAKQLLVVTPVFLQEPTGVELIASWPKVLSRSTPPASSQKTSAQDATDKAEGLAPDQLVKLANLAENEAVAAAPKQWKALLEDISARMLSQVVDLSAAGRAMLSSQLQRQIGLGSSSNRAALQKALTAGVLPAVTAGENAKSKKRAAATPAGPDGRLSKKQRGKQTRSKKDEEPAEPIIHVPPIRPHGDEGVRSVAVPGKYARTSKKAKLFLGLGGASVKCCSQKEFHILGASNPGTAFLRQAGLCQQLYRSAAGPCQQLYRSALAGA</sequence>
<feature type="transmembrane region" description="Helical" evidence="2">
    <location>
        <begin position="1653"/>
        <end position="1677"/>
    </location>
</feature>
<feature type="transmembrane region" description="Helical" evidence="2">
    <location>
        <begin position="1826"/>
        <end position="1852"/>
    </location>
</feature>
<dbReference type="InterPro" id="IPR001623">
    <property type="entry name" value="DnaJ_domain"/>
</dbReference>
<dbReference type="CDD" id="cd06257">
    <property type="entry name" value="DnaJ"/>
    <property type="match status" value="1"/>
</dbReference>
<dbReference type="InterPro" id="IPR014756">
    <property type="entry name" value="Ig_E-set"/>
</dbReference>
<comment type="caution">
    <text evidence="4">The sequence shown here is derived from an EMBL/GenBank/DDBJ whole genome shotgun (WGS) entry which is preliminary data.</text>
</comment>
<dbReference type="PROSITE" id="PS50076">
    <property type="entry name" value="DNAJ_2"/>
    <property type="match status" value="1"/>
</dbReference>
<feature type="region of interest" description="Disordered" evidence="1">
    <location>
        <begin position="1009"/>
        <end position="1041"/>
    </location>
</feature>
<feature type="compositionally biased region" description="Basic and acidic residues" evidence="1">
    <location>
        <begin position="548"/>
        <end position="560"/>
    </location>
</feature>
<feature type="compositionally biased region" description="Polar residues" evidence="1">
    <location>
        <begin position="2358"/>
        <end position="2373"/>
    </location>
</feature>
<dbReference type="Pfam" id="PF04403">
    <property type="entry name" value="PqiA"/>
    <property type="match status" value="1"/>
</dbReference>
<feature type="region of interest" description="Disordered" evidence="1">
    <location>
        <begin position="2358"/>
        <end position="2378"/>
    </location>
</feature>
<dbReference type="InterPro" id="IPR029063">
    <property type="entry name" value="SAM-dependent_MTases_sf"/>
</dbReference>
<dbReference type="OrthoDB" id="443054at2759"/>
<dbReference type="PRINTS" id="PR00625">
    <property type="entry name" value="JDOMAIN"/>
</dbReference>
<feature type="transmembrane region" description="Helical" evidence="2">
    <location>
        <begin position="1770"/>
        <end position="1794"/>
    </location>
</feature>
<keyword evidence="2" id="KW-0472">Membrane</keyword>
<dbReference type="CDD" id="cd00603">
    <property type="entry name" value="IPT_PCSR"/>
    <property type="match status" value="1"/>
</dbReference>
<evidence type="ECO:0000313" key="5">
    <source>
        <dbReference type="Proteomes" id="UP000186817"/>
    </source>
</evidence>
<evidence type="ECO:0000256" key="2">
    <source>
        <dbReference type="SAM" id="Phobius"/>
    </source>
</evidence>
<dbReference type="EMBL" id="LSRX01001660">
    <property type="protein sequence ID" value="OLP78116.1"/>
    <property type="molecule type" value="Genomic_DNA"/>
</dbReference>
<dbReference type="Pfam" id="PF01833">
    <property type="entry name" value="TIG"/>
    <property type="match status" value="1"/>
</dbReference>
<feature type="region of interest" description="Disordered" evidence="1">
    <location>
        <begin position="533"/>
        <end position="589"/>
    </location>
</feature>
<feature type="compositionally biased region" description="Polar residues" evidence="1">
    <location>
        <begin position="533"/>
        <end position="546"/>
    </location>
</feature>